<name>A0ABT8M5H4_9EURY</name>
<dbReference type="SUPFAM" id="SSF51161">
    <property type="entry name" value="Trimeric LpxA-like enzymes"/>
    <property type="match status" value="1"/>
</dbReference>
<sequence length="228" mass="25630">MRPSRNERWSSVRVTVYLLFPMRVVFNMEQYNCCYKNVGQKTLGFLLFRYGTNNLRLSLLRSWGVNIGSDCRIFDCDFGSEPYLISIGNHCEITAGVTFITHDGATWVFRGKENYNGTKFGAIKIHDNCFIGMNSTILPCVEIGPNSIIGAGSVVTKKVLPNSVYAGNPARLICSIDDYFKSCMSKNTGLMPSYRSPEERVALIKQMVNSSQRSPDHYGTCQLNQSEE</sequence>
<dbReference type="InterPro" id="IPR018357">
    <property type="entry name" value="Hexapep_transf_CS"/>
</dbReference>
<evidence type="ECO:0000256" key="2">
    <source>
        <dbReference type="ARBA" id="ARBA00022679"/>
    </source>
</evidence>
<dbReference type="InterPro" id="IPR051159">
    <property type="entry name" value="Hexapeptide_acetyltransf"/>
</dbReference>
<evidence type="ECO:0000313" key="4">
    <source>
        <dbReference type="Proteomes" id="UP001168423"/>
    </source>
</evidence>
<evidence type="ECO:0000256" key="1">
    <source>
        <dbReference type="ARBA" id="ARBA00007274"/>
    </source>
</evidence>
<dbReference type="InterPro" id="IPR001451">
    <property type="entry name" value="Hexapep"/>
</dbReference>
<dbReference type="RefSeq" id="WP_367617954.1">
    <property type="nucleotide sequence ID" value="NZ_VCYI01000022.1"/>
</dbReference>
<comment type="caution">
    <text evidence="3">The sequence shown here is derived from an EMBL/GenBank/DDBJ whole genome shotgun (WGS) entry which is preliminary data.</text>
</comment>
<dbReference type="PANTHER" id="PTHR23416">
    <property type="entry name" value="SIALIC ACID SYNTHASE-RELATED"/>
    <property type="match status" value="1"/>
</dbReference>
<gene>
    <name evidence="3" type="ORF">FGW20_12600</name>
</gene>
<dbReference type="Pfam" id="PF00132">
    <property type="entry name" value="Hexapep"/>
    <property type="match status" value="1"/>
</dbReference>
<dbReference type="PANTHER" id="PTHR23416:SF23">
    <property type="entry name" value="ACETYLTRANSFERASE C18B11.09C-RELATED"/>
    <property type="match status" value="1"/>
</dbReference>
<keyword evidence="4" id="KW-1185">Reference proteome</keyword>
<dbReference type="Gene3D" id="2.160.10.10">
    <property type="entry name" value="Hexapeptide repeat proteins"/>
    <property type="match status" value="1"/>
</dbReference>
<reference evidence="3" key="1">
    <citation type="submission" date="2019-05" db="EMBL/GenBank/DDBJ databases">
        <title>Isolation and characterization of methanogens from the cold seep sediment at Four-Way Closure Ridge.</title>
        <authorList>
            <person name="You Y.-T."/>
            <person name="Chen S.-C."/>
            <person name="Zhang W.-L."/>
            <person name="Lai M.-C."/>
        </authorList>
    </citation>
    <scope>NUCLEOTIDE SEQUENCE</scope>
    <source>
        <strain evidence="3">FWC-SCC3</strain>
    </source>
</reference>
<accession>A0ABT8M5H4</accession>
<keyword evidence="2" id="KW-0808">Transferase</keyword>
<evidence type="ECO:0000313" key="3">
    <source>
        <dbReference type="EMBL" id="MDN7013850.1"/>
    </source>
</evidence>
<dbReference type="CDD" id="cd04647">
    <property type="entry name" value="LbH_MAT_like"/>
    <property type="match status" value="1"/>
</dbReference>
<organism evidence="3 4">
    <name type="scientific">Methanoculleus methanifontis</name>
    <dbReference type="NCBI Taxonomy" id="2584086"/>
    <lineage>
        <taxon>Archaea</taxon>
        <taxon>Methanobacteriati</taxon>
        <taxon>Methanobacteriota</taxon>
        <taxon>Stenosarchaea group</taxon>
        <taxon>Methanomicrobia</taxon>
        <taxon>Methanomicrobiales</taxon>
        <taxon>Methanomicrobiaceae</taxon>
        <taxon>Methanoculleus</taxon>
    </lineage>
</organism>
<keyword evidence="3" id="KW-0012">Acyltransferase</keyword>
<dbReference type="InterPro" id="IPR011004">
    <property type="entry name" value="Trimer_LpxA-like_sf"/>
</dbReference>
<dbReference type="PROSITE" id="PS00101">
    <property type="entry name" value="HEXAPEP_TRANSFERASES"/>
    <property type="match status" value="1"/>
</dbReference>
<dbReference type="EMBL" id="VCYI01000022">
    <property type="protein sequence ID" value="MDN7013850.1"/>
    <property type="molecule type" value="Genomic_DNA"/>
</dbReference>
<dbReference type="GO" id="GO:0016746">
    <property type="term" value="F:acyltransferase activity"/>
    <property type="evidence" value="ECO:0007669"/>
    <property type="project" value="UniProtKB-KW"/>
</dbReference>
<proteinExistence type="inferred from homology"/>
<protein>
    <submittedName>
        <fullName evidence="3">Acyltransferase</fullName>
    </submittedName>
</protein>
<comment type="similarity">
    <text evidence="1">Belongs to the transferase hexapeptide repeat family.</text>
</comment>
<dbReference type="Proteomes" id="UP001168423">
    <property type="component" value="Unassembled WGS sequence"/>
</dbReference>